<dbReference type="Proteomes" id="UP000191672">
    <property type="component" value="Unassembled WGS sequence"/>
</dbReference>
<feature type="compositionally biased region" description="Basic and acidic residues" evidence="1">
    <location>
        <begin position="1"/>
        <end position="15"/>
    </location>
</feature>
<evidence type="ECO:0000256" key="1">
    <source>
        <dbReference type="SAM" id="MobiDB-lite"/>
    </source>
</evidence>
<feature type="compositionally biased region" description="Polar residues" evidence="1">
    <location>
        <begin position="72"/>
        <end position="84"/>
    </location>
</feature>
<organism evidence="2 3">
    <name type="scientific">Penicillium antarcticum</name>
    <dbReference type="NCBI Taxonomy" id="416450"/>
    <lineage>
        <taxon>Eukaryota</taxon>
        <taxon>Fungi</taxon>
        <taxon>Dikarya</taxon>
        <taxon>Ascomycota</taxon>
        <taxon>Pezizomycotina</taxon>
        <taxon>Eurotiomycetes</taxon>
        <taxon>Eurotiomycetidae</taxon>
        <taxon>Eurotiales</taxon>
        <taxon>Aspergillaceae</taxon>
        <taxon>Penicillium</taxon>
    </lineage>
</organism>
<evidence type="ECO:0000313" key="2">
    <source>
        <dbReference type="EMBL" id="OQD82604.1"/>
    </source>
</evidence>
<dbReference type="OrthoDB" id="5403747at2759"/>
<sequence>MPESSPEKKGGRSEDLTPGESKMLLMGILCSGSAKVDFERLGTLMNTKRASASTMHNRALRKLEKVYGVNAQGGTIKSAVNTPVKTPAKKAGGQKRRKKNQDPESESEPEPELELKNDCPEEAEEDDMLAYQTEPTD</sequence>
<accession>A0A1V6PZY1</accession>
<feature type="compositionally biased region" description="Acidic residues" evidence="1">
    <location>
        <begin position="103"/>
        <end position="112"/>
    </location>
</feature>
<keyword evidence="3" id="KW-1185">Reference proteome</keyword>
<proteinExistence type="predicted"/>
<feature type="region of interest" description="Disordered" evidence="1">
    <location>
        <begin position="1"/>
        <end position="20"/>
    </location>
</feature>
<feature type="region of interest" description="Disordered" evidence="1">
    <location>
        <begin position="70"/>
        <end position="137"/>
    </location>
</feature>
<dbReference type="EMBL" id="MDYN01000020">
    <property type="protein sequence ID" value="OQD82604.1"/>
    <property type="molecule type" value="Genomic_DNA"/>
</dbReference>
<evidence type="ECO:0000313" key="3">
    <source>
        <dbReference type="Proteomes" id="UP000191672"/>
    </source>
</evidence>
<reference evidence="3" key="1">
    <citation type="journal article" date="2017" name="Nat. Microbiol.">
        <title>Global analysis of biosynthetic gene clusters reveals vast potential of secondary metabolite production in Penicillium species.</title>
        <authorList>
            <person name="Nielsen J.C."/>
            <person name="Grijseels S."/>
            <person name="Prigent S."/>
            <person name="Ji B."/>
            <person name="Dainat J."/>
            <person name="Nielsen K.F."/>
            <person name="Frisvad J.C."/>
            <person name="Workman M."/>
            <person name="Nielsen J."/>
        </authorList>
    </citation>
    <scope>NUCLEOTIDE SEQUENCE [LARGE SCALE GENOMIC DNA]</scope>
    <source>
        <strain evidence="3">IBT 31811</strain>
    </source>
</reference>
<name>A0A1V6PZY1_9EURO</name>
<gene>
    <name evidence="2" type="ORF">PENANT_c020G00359</name>
</gene>
<dbReference type="AlphaFoldDB" id="A0A1V6PZY1"/>
<comment type="caution">
    <text evidence="2">The sequence shown here is derived from an EMBL/GenBank/DDBJ whole genome shotgun (WGS) entry which is preliminary data.</text>
</comment>
<protein>
    <submittedName>
        <fullName evidence="2">Uncharacterized protein</fullName>
    </submittedName>
</protein>